<keyword evidence="3" id="KW-0325">Glycoprotein</keyword>
<organism evidence="7 8">
    <name type="scientific">Chiloscyllium punctatum</name>
    <name type="common">Brownbanded bambooshark</name>
    <name type="synonym">Hemiscyllium punctatum</name>
    <dbReference type="NCBI Taxonomy" id="137246"/>
    <lineage>
        <taxon>Eukaryota</taxon>
        <taxon>Metazoa</taxon>
        <taxon>Chordata</taxon>
        <taxon>Craniata</taxon>
        <taxon>Vertebrata</taxon>
        <taxon>Chondrichthyes</taxon>
        <taxon>Elasmobranchii</taxon>
        <taxon>Galeomorphii</taxon>
        <taxon>Galeoidea</taxon>
        <taxon>Orectolobiformes</taxon>
        <taxon>Hemiscylliidae</taxon>
        <taxon>Chiloscyllium</taxon>
    </lineage>
</organism>
<evidence type="ECO:0000256" key="1">
    <source>
        <dbReference type="ARBA" id="ARBA00009500"/>
    </source>
</evidence>
<dbReference type="FunFam" id="3.30.497.10:FF:000001">
    <property type="entry name" value="Serine protease inhibitor"/>
    <property type="match status" value="2"/>
</dbReference>
<feature type="domain" description="Serpin" evidence="6">
    <location>
        <begin position="438"/>
        <end position="794"/>
    </location>
</feature>
<sequence length="797" mass="90602">MCEQGERLKMEKLIPVALLLVTVFGSGVVSLTEKSAIPKENNPVIQLSILRLSAANLDFALRLYRQIASQPGSAAKNIFFSPVSVSAALSMLSLGARDNTVNQLLRVLGYSDMSQNDAAEVHEAYKYLLQKLTRENSELNLTMGNSLHIQQEFVVKQKFLEDAKQFYKAEVMDVNFKEPENAKGQINAYINKKTAGEIQDFVKTLDPSTVMMLLNYVLFKGSWMKPFDPTATYEADFHVDNTTTVRVQMMKRLGMYYSGYDQQISSYVVSIPYHGNASLVLILPAPGKLAEVEQNLTISHFQNFFFSLPFSHYIFDEFPSRIMGFLVIIKWSFDVTLNLSDYNQDQRIGKVNVALQVILRSSRQEKMKAEIVILLISGELMITMMAQQHHCSQPQQPRNFSSDSEHNAEAILAPEPPEPVPDMQAIYTLTEKNREFGFNLYRKIANLHEDNVFFSPITISTMFAMMSLGAKQVTSDDILQVLNVKDLIKMNNPYLLHTLFQWLHCNVSSNKDLLISEGIALFVQDDIRLKPTYINDASYFYNADIIPVDFQDAANATDIINQYIDNRTNGKINKLLDSVDSKTKLLFTNYILFKGKWMAPFDPNGTKDGIFYINAYTRIKVPMMFKEDTFFLTHDKTHSCIILKIPYQGNASMLVVIPKNGEYLHVEDELTTELLAKWIKALKPKKIELYFPKFKLNKSYDMERKLRQLGIITPFTNTANFSGISSSYHLKISKVIHKATIDVNERGTEAAAVTSVSAVPYSLPTVIKVDHPFVFMIYEEITNMLLFIGRVKDPTKS</sequence>
<dbReference type="PANTHER" id="PTHR11461:SF191">
    <property type="entry name" value="PROTEIN Z-DEPENDENT PROTEASE INHIBITOR"/>
    <property type="match status" value="1"/>
</dbReference>
<evidence type="ECO:0000256" key="2">
    <source>
        <dbReference type="ARBA" id="ARBA00022729"/>
    </source>
</evidence>
<dbReference type="GO" id="GO:0005615">
    <property type="term" value="C:extracellular space"/>
    <property type="evidence" value="ECO:0007669"/>
    <property type="project" value="InterPro"/>
</dbReference>
<comment type="caution">
    <text evidence="7">The sequence shown here is derived from an EMBL/GenBank/DDBJ whole genome shotgun (WGS) entry which is preliminary data.</text>
</comment>
<accession>A0A401SAS6</accession>
<dbReference type="Gene3D" id="3.30.497.10">
    <property type="entry name" value="Antithrombin, subunit I, domain 2"/>
    <property type="match status" value="2"/>
</dbReference>
<dbReference type="SUPFAM" id="SSF56574">
    <property type="entry name" value="Serpins"/>
    <property type="match status" value="2"/>
</dbReference>
<evidence type="ECO:0000259" key="6">
    <source>
        <dbReference type="SMART" id="SM00093"/>
    </source>
</evidence>
<dbReference type="GO" id="GO:0004867">
    <property type="term" value="F:serine-type endopeptidase inhibitor activity"/>
    <property type="evidence" value="ECO:0007669"/>
    <property type="project" value="InterPro"/>
</dbReference>
<dbReference type="Pfam" id="PF00079">
    <property type="entry name" value="Serpin"/>
    <property type="match status" value="2"/>
</dbReference>
<proteinExistence type="inferred from homology"/>
<evidence type="ECO:0000313" key="7">
    <source>
        <dbReference type="EMBL" id="GCC27470.1"/>
    </source>
</evidence>
<name>A0A401SAS6_CHIPU</name>
<dbReference type="SMART" id="SM00093">
    <property type="entry name" value="SERPIN"/>
    <property type="match status" value="2"/>
</dbReference>
<dbReference type="InterPro" id="IPR042178">
    <property type="entry name" value="Serpin_sf_1"/>
</dbReference>
<dbReference type="PANTHER" id="PTHR11461">
    <property type="entry name" value="SERINE PROTEASE INHIBITOR, SERPIN"/>
    <property type="match status" value="1"/>
</dbReference>
<reference evidence="7 8" key="1">
    <citation type="journal article" date="2018" name="Nat. Ecol. Evol.">
        <title>Shark genomes provide insights into elasmobranch evolution and the origin of vertebrates.</title>
        <authorList>
            <person name="Hara Y"/>
            <person name="Yamaguchi K"/>
            <person name="Onimaru K"/>
            <person name="Kadota M"/>
            <person name="Koyanagi M"/>
            <person name="Keeley SD"/>
            <person name="Tatsumi K"/>
            <person name="Tanaka K"/>
            <person name="Motone F"/>
            <person name="Kageyama Y"/>
            <person name="Nozu R"/>
            <person name="Adachi N"/>
            <person name="Nishimura O"/>
            <person name="Nakagawa R"/>
            <person name="Tanegashima C"/>
            <person name="Kiyatake I"/>
            <person name="Matsumoto R"/>
            <person name="Murakumo K"/>
            <person name="Nishida K"/>
            <person name="Terakita A"/>
            <person name="Kuratani S"/>
            <person name="Sato K"/>
            <person name="Hyodo S Kuraku.S."/>
        </authorList>
    </citation>
    <scope>NUCLEOTIDE SEQUENCE [LARGE SCALE GENOMIC DNA]</scope>
</reference>
<keyword evidence="5" id="KW-0472">Membrane</keyword>
<dbReference type="InterPro" id="IPR023796">
    <property type="entry name" value="Serpin_dom"/>
</dbReference>
<dbReference type="FunFam" id="2.30.39.10:FF:000003">
    <property type="entry name" value="alpha-1-antitrypsin isoform X1"/>
    <property type="match status" value="2"/>
</dbReference>
<dbReference type="InterPro" id="IPR042185">
    <property type="entry name" value="Serpin_sf_2"/>
</dbReference>
<comment type="similarity">
    <text evidence="1 4">Belongs to the serpin family.</text>
</comment>
<keyword evidence="8" id="KW-1185">Reference proteome</keyword>
<evidence type="ECO:0000313" key="8">
    <source>
        <dbReference type="Proteomes" id="UP000287033"/>
    </source>
</evidence>
<dbReference type="InterPro" id="IPR000215">
    <property type="entry name" value="Serpin_fam"/>
</dbReference>
<evidence type="ECO:0000256" key="4">
    <source>
        <dbReference type="RuleBase" id="RU000411"/>
    </source>
</evidence>
<gene>
    <name evidence="7" type="ORF">chiPu_0005894</name>
</gene>
<dbReference type="PROSITE" id="PS00284">
    <property type="entry name" value="SERPIN"/>
    <property type="match status" value="1"/>
</dbReference>
<keyword evidence="5" id="KW-0812">Transmembrane</keyword>
<dbReference type="PRINTS" id="PR00780">
    <property type="entry name" value="LEUSERPINII"/>
</dbReference>
<dbReference type="STRING" id="137246.A0A401SAS6"/>
<dbReference type="OrthoDB" id="10063692at2759"/>
<protein>
    <recommendedName>
        <fullName evidence="6">Serpin domain-containing protein</fullName>
    </recommendedName>
</protein>
<dbReference type="EMBL" id="BEZZ01000165">
    <property type="protein sequence ID" value="GCC27470.1"/>
    <property type="molecule type" value="Genomic_DNA"/>
</dbReference>
<feature type="domain" description="Serpin" evidence="6">
    <location>
        <begin position="61"/>
        <end position="391"/>
    </location>
</feature>
<dbReference type="InterPro" id="IPR023795">
    <property type="entry name" value="Serpin_CS"/>
</dbReference>
<dbReference type="InterPro" id="IPR036186">
    <property type="entry name" value="Serpin_sf"/>
</dbReference>
<dbReference type="AlphaFoldDB" id="A0A401SAS6"/>
<dbReference type="Gene3D" id="2.30.39.10">
    <property type="entry name" value="Alpha-1-antitrypsin, domain 1"/>
    <property type="match status" value="2"/>
</dbReference>
<evidence type="ECO:0000256" key="5">
    <source>
        <dbReference type="SAM" id="Phobius"/>
    </source>
</evidence>
<evidence type="ECO:0000256" key="3">
    <source>
        <dbReference type="ARBA" id="ARBA00023180"/>
    </source>
</evidence>
<dbReference type="OMA" id="NLANIDW"/>
<feature type="transmembrane region" description="Helical" evidence="5">
    <location>
        <begin position="12"/>
        <end position="32"/>
    </location>
</feature>
<keyword evidence="2" id="KW-0732">Signal</keyword>
<dbReference type="Proteomes" id="UP000287033">
    <property type="component" value="Unassembled WGS sequence"/>
</dbReference>
<keyword evidence="5" id="KW-1133">Transmembrane helix</keyword>